<evidence type="ECO:0000313" key="2">
    <source>
        <dbReference type="Proteomes" id="UP000054859"/>
    </source>
</evidence>
<proteinExistence type="predicted"/>
<keyword evidence="2" id="KW-1185">Reference proteome</keyword>
<dbReference type="EMBL" id="LNKA01000001">
    <property type="protein sequence ID" value="KTC65873.1"/>
    <property type="molecule type" value="Genomic_DNA"/>
</dbReference>
<dbReference type="Pfam" id="PF14441">
    <property type="entry name" value="OTT_1508_deam"/>
    <property type="match status" value="1"/>
</dbReference>
<reference evidence="1 2" key="1">
    <citation type="submission" date="2015-11" db="EMBL/GenBank/DDBJ databases">
        <title>Identification of large and diverse effector repertoires of 38 Legionella species.</title>
        <authorList>
            <person name="Burstein D."/>
            <person name="Amaro F."/>
            <person name="Zusman T."/>
            <person name="Lifshitz Z."/>
            <person name="Cohen O."/>
            <person name="Gilbert J.A."/>
            <person name="Pupko T."/>
            <person name="Shuman H.A."/>
            <person name="Segal G."/>
        </authorList>
    </citation>
    <scope>NUCLEOTIDE SEQUENCE [LARGE SCALE GENOMIC DNA]</scope>
    <source>
        <strain evidence="1 2">1762-AUS-E</strain>
    </source>
</reference>
<dbReference type="RefSeq" id="WP_058461598.1">
    <property type="nucleotide sequence ID" value="NZ_CAAAHS010000004.1"/>
</dbReference>
<organism evidence="1 2">
    <name type="scientific">Legionella adelaidensis</name>
    <dbReference type="NCBI Taxonomy" id="45056"/>
    <lineage>
        <taxon>Bacteria</taxon>
        <taxon>Pseudomonadati</taxon>
        <taxon>Pseudomonadota</taxon>
        <taxon>Gammaproteobacteria</taxon>
        <taxon>Legionellales</taxon>
        <taxon>Legionellaceae</taxon>
        <taxon>Legionella</taxon>
    </lineage>
</organism>
<comment type="caution">
    <text evidence="1">The sequence shown here is derived from an EMBL/GenBank/DDBJ whole genome shotgun (WGS) entry which is preliminary data.</text>
</comment>
<gene>
    <name evidence="1" type="ORF">Lade_0531</name>
</gene>
<sequence>MRIEKLQALLIAECEQKSVSPDVLPSVKILKSILYCGAHDEDITRFVVPKIIEMASTGKFSKDAIMHFIHSTPQIRILEIPVRHALDDTIEQRRMDSLSRLISLDNKYTPCTAVAFYKGELILSSNSPADISDDQLADWLAAKIGIIQEFLHPLLDDLKPGSQPNLKTIQFSTRARLLATESVLKLMNPEIGGIGQVVPAQHRKIERKTPTAHLVNALLKLGKHCVLGVLTNGKKGFTEDELKALLAPNSTIVVQNRQVLTREQLHAEQAILYYLRHHTDFKASGTPINIGISKLCCRDCHNVLNREKQTSHRGSHGVKFPNVYDIDTQQLASSERTRLDADLCASDSDSDCDFLPQLEDDFDIPKLESFEAAAAAAPKPSIKSQEKHMFFKTCNEEPQQAIFSSAVAVHS</sequence>
<dbReference type="AlphaFoldDB" id="A0A0W0R469"/>
<dbReference type="PATRIC" id="fig|45056.6.peg.552"/>
<name>A0A0W0R469_9GAMM</name>
<evidence type="ECO:0000313" key="1">
    <source>
        <dbReference type="EMBL" id="KTC65873.1"/>
    </source>
</evidence>
<accession>A0A0W0R469</accession>
<protein>
    <submittedName>
        <fullName evidence="1">Uncharacterized protein</fullName>
    </submittedName>
</protein>
<dbReference type="InterPro" id="IPR027796">
    <property type="entry name" value="OTT_1508_deam-like"/>
</dbReference>
<dbReference type="Proteomes" id="UP000054859">
    <property type="component" value="Unassembled WGS sequence"/>
</dbReference>